<accession>A0A1A9WZ23</accession>
<evidence type="ECO:0000256" key="2">
    <source>
        <dbReference type="ARBA" id="ARBA00009062"/>
    </source>
</evidence>
<dbReference type="InterPro" id="IPR018630">
    <property type="entry name" value="Zwilch"/>
</dbReference>
<keyword evidence="11" id="KW-1185">Reference proteome</keyword>
<evidence type="ECO:0000256" key="9">
    <source>
        <dbReference type="RuleBase" id="RU369076"/>
    </source>
</evidence>
<organism evidence="10 11">
    <name type="scientific">Glossina brevipalpis</name>
    <dbReference type="NCBI Taxonomy" id="37001"/>
    <lineage>
        <taxon>Eukaryota</taxon>
        <taxon>Metazoa</taxon>
        <taxon>Ecdysozoa</taxon>
        <taxon>Arthropoda</taxon>
        <taxon>Hexapoda</taxon>
        <taxon>Insecta</taxon>
        <taxon>Pterygota</taxon>
        <taxon>Neoptera</taxon>
        <taxon>Endopterygota</taxon>
        <taxon>Diptera</taxon>
        <taxon>Brachycera</taxon>
        <taxon>Muscomorpha</taxon>
        <taxon>Hippoboscoidea</taxon>
        <taxon>Glossinidae</taxon>
        <taxon>Glossina</taxon>
    </lineage>
</organism>
<protein>
    <recommendedName>
        <fullName evidence="9">Protein zwilch</fullName>
    </recommendedName>
</protein>
<keyword evidence="7 9" id="KW-0131">Cell cycle</keyword>
<evidence type="ECO:0000256" key="6">
    <source>
        <dbReference type="ARBA" id="ARBA00022838"/>
    </source>
</evidence>
<keyword evidence="4 9" id="KW-0132">Cell division</keyword>
<sequence length="639" mass="73264">MTTKLANIYEFLLRKYGEKYIVTFTKAPPTYISNIIGADENPGKIVFFYIEKRGTTKVTNSVSPSKICIHKRNEKTDLDLTGSPLKDDCEIETIEDDAKMNFMRINPWELEEELHRGVSLGKARAIICSQDFQLCPGAKESVGSVWFLCLPDDEKKTLLLQYEFTRKGFSRGIVHYMGVVPAKCVTMQSILKNHFSAVGAERTGIETHIANTYHIKSNITVCCSWSTSSSLPSLIDLSTCDVILNQTFSSKNCNPVTEGFLDQLRILTSIREDILSYKESENSDIVKEPVYRCGIGIEMSEVREDINKVMLEIAETLPTACTECDIEDVIQNAKRRRLNDLTDKLWEILRCCSSYKDLKLSFNILFQCAARCNIVNTPVNKNRLAEIVAKVSNRRLAIPCLSGSEPLELLLEIGLEKLYKDYEYIFVESKICSANDLRKKWATQEHKESEATVLNIRKSLRNAVAQPENTALRKTLLQNDRKAINEKSREDLTVFKNSNFDEIESAQSLAKLFQIHCAIEHLIMIHINLNLSSAYYEVFDQLLRMPSRTIDQIKGTLIDEIHIPLPAHYIRDHLQDKNPHSRRISIKSSDKFREVKSSFYFNIDNVCPPNILETPNFEEKMVTKEIVYHHWLYRKIISQ</sequence>
<keyword evidence="5 9" id="KW-0498">Mitosis</keyword>
<dbReference type="PANTHER" id="PTHR15995:SF1">
    <property type="entry name" value="PROTEIN ZWILCH HOMOLOG"/>
    <property type="match status" value="1"/>
</dbReference>
<dbReference type="GO" id="GO:0051301">
    <property type="term" value="P:cell division"/>
    <property type="evidence" value="ECO:0007669"/>
    <property type="project" value="UniProtKB-UniRule"/>
</dbReference>
<evidence type="ECO:0000256" key="5">
    <source>
        <dbReference type="ARBA" id="ARBA00022776"/>
    </source>
</evidence>
<dbReference type="PANTHER" id="PTHR15995">
    <property type="entry name" value="PROTEIN ZWILCH HOMOLOG"/>
    <property type="match status" value="1"/>
</dbReference>
<comment type="similarity">
    <text evidence="2 9">Belongs to the ZWILCH family.</text>
</comment>
<dbReference type="AlphaFoldDB" id="A0A1A9WZ23"/>
<dbReference type="STRING" id="37001.A0A1A9WZ23"/>
<keyword evidence="8 9" id="KW-0137">Centromere</keyword>
<dbReference type="VEuPathDB" id="VectorBase:GBRI037874"/>
<dbReference type="Gene3D" id="1.10.287.1880">
    <property type="match status" value="1"/>
</dbReference>
<dbReference type="Proteomes" id="UP000091820">
    <property type="component" value="Unassembled WGS sequence"/>
</dbReference>
<evidence type="ECO:0000256" key="7">
    <source>
        <dbReference type="ARBA" id="ARBA00023306"/>
    </source>
</evidence>
<evidence type="ECO:0000256" key="3">
    <source>
        <dbReference type="ARBA" id="ARBA00022454"/>
    </source>
</evidence>
<dbReference type="GO" id="GO:1990423">
    <property type="term" value="C:RZZ complex"/>
    <property type="evidence" value="ECO:0007669"/>
    <property type="project" value="UniProtKB-UniRule"/>
</dbReference>
<keyword evidence="6 9" id="KW-0995">Kinetochore</keyword>
<dbReference type="EnsemblMetazoa" id="GBRI037874-RA">
    <property type="protein sequence ID" value="GBRI037874-PA"/>
    <property type="gene ID" value="GBRI037874"/>
</dbReference>
<evidence type="ECO:0000256" key="1">
    <source>
        <dbReference type="ARBA" id="ARBA00004629"/>
    </source>
</evidence>
<evidence type="ECO:0000313" key="10">
    <source>
        <dbReference type="EnsemblMetazoa" id="GBRI037874-PA"/>
    </source>
</evidence>
<dbReference type="GO" id="GO:0034501">
    <property type="term" value="P:protein localization to kinetochore"/>
    <property type="evidence" value="ECO:0007669"/>
    <property type="project" value="UniProtKB-UniRule"/>
</dbReference>
<reference evidence="10" key="2">
    <citation type="submission" date="2020-05" db="UniProtKB">
        <authorList>
            <consortium name="EnsemblMetazoa"/>
        </authorList>
    </citation>
    <scope>IDENTIFICATION</scope>
    <source>
        <strain evidence="10">IAEA</strain>
    </source>
</reference>
<comment type="subcellular location">
    <subcellularLocation>
        <location evidence="1 9">Chromosome</location>
        <location evidence="1 9">Centromere</location>
        <location evidence="1 9">Kinetochore</location>
    </subcellularLocation>
</comment>
<reference evidence="11" key="1">
    <citation type="submission" date="2014-03" db="EMBL/GenBank/DDBJ databases">
        <authorList>
            <person name="Aksoy S."/>
            <person name="Warren W."/>
            <person name="Wilson R.K."/>
        </authorList>
    </citation>
    <scope>NUCLEOTIDE SEQUENCE [LARGE SCALE GENOMIC DNA]</scope>
    <source>
        <strain evidence="11">IAEA</strain>
    </source>
</reference>
<dbReference type="GO" id="GO:0007094">
    <property type="term" value="P:mitotic spindle assembly checkpoint signaling"/>
    <property type="evidence" value="ECO:0007669"/>
    <property type="project" value="UniProtKB-UniRule"/>
</dbReference>
<evidence type="ECO:0000313" key="11">
    <source>
        <dbReference type="Proteomes" id="UP000091820"/>
    </source>
</evidence>
<comment type="subunit">
    <text evidence="9">Component of the RZZ complex.</text>
</comment>
<dbReference type="Pfam" id="PF09817">
    <property type="entry name" value="Zwilch"/>
    <property type="match status" value="1"/>
</dbReference>
<evidence type="ECO:0000256" key="4">
    <source>
        <dbReference type="ARBA" id="ARBA00022618"/>
    </source>
</evidence>
<dbReference type="Gene3D" id="1.20.58.730">
    <property type="match status" value="1"/>
</dbReference>
<evidence type="ECO:0000256" key="8">
    <source>
        <dbReference type="ARBA" id="ARBA00023328"/>
    </source>
</evidence>
<comment type="function">
    <text evidence="9">Essential component of the mitotic checkpoint, which prevents cells from prematurely exiting mitosis. Required for the assembly of the dynein-dynactin and MAD1-MAD2 complexes onto kinetochores. Its function related to the spindle assembly machinery is proposed to depend on its association in the mitotic RZZ complex.</text>
</comment>
<keyword evidence="3 9" id="KW-0158">Chromosome</keyword>
<name>A0A1A9WZ23_9MUSC</name>
<proteinExistence type="inferred from homology"/>